<keyword evidence="1" id="KW-0472">Membrane</keyword>
<evidence type="ECO:0000256" key="1">
    <source>
        <dbReference type="SAM" id="Phobius"/>
    </source>
</evidence>
<keyword evidence="3" id="KW-1185">Reference proteome</keyword>
<accession>A0ABQ2C880</accession>
<dbReference type="Proteomes" id="UP000603295">
    <property type="component" value="Unassembled WGS sequence"/>
</dbReference>
<evidence type="ECO:0000313" key="3">
    <source>
        <dbReference type="Proteomes" id="UP000603295"/>
    </source>
</evidence>
<name>A0ABQ2C880_9LACO</name>
<gene>
    <name evidence="2" type="ORF">GCM10011459_20510</name>
</gene>
<proteinExistence type="predicted"/>
<evidence type="ECO:0000313" key="2">
    <source>
        <dbReference type="EMBL" id="GGI64217.1"/>
    </source>
</evidence>
<keyword evidence="1" id="KW-0812">Transmembrane</keyword>
<dbReference type="RefSeq" id="WP_263863490.1">
    <property type="nucleotide sequence ID" value="NZ_BMDS01000012.1"/>
</dbReference>
<organism evidence="2 3">
    <name type="scientific">Limosilactobacillus caviae</name>
    <dbReference type="NCBI Taxonomy" id="1769424"/>
    <lineage>
        <taxon>Bacteria</taxon>
        <taxon>Bacillati</taxon>
        <taxon>Bacillota</taxon>
        <taxon>Bacilli</taxon>
        <taxon>Lactobacillales</taxon>
        <taxon>Lactobacillaceae</taxon>
        <taxon>Limosilactobacillus</taxon>
    </lineage>
</organism>
<dbReference type="EMBL" id="BMDS01000012">
    <property type="protein sequence ID" value="GGI64217.1"/>
    <property type="molecule type" value="Genomic_DNA"/>
</dbReference>
<comment type="caution">
    <text evidence="2">The sequence shown here is derived from an EMBL/GenBank/DDBJ whole genome shotgun (WGS) entry which is preliminary data.</text>
</comment>
<reference evidence="3" key="1">
    <citation type="journal article" date="2019" name="Int. J. Syst. Evol. Microbiol.">
        <title>The Global Catalogue of Microorganisms (GCM) 10K type strain sequencing project: providing services to taxonomists for standard genome sequencing and annotation.</title>
        <authorList>
            <consortium name="The Broad Institute Genomics Platform"/>
            <consortium name="The Broad Institute Genome Sequencing Center for Infectious Disease"/>
            <person name="Wu L."/>
            <person name="Ma J."/>
        </authorList>
    </citation>
    <scope>NUCLEOTIDE SEQUENCE [LARGE SCALE GENOMIC DNA]</scope>
    <source>
        <strain evidence="3">CCM 8609</strain>
    </source>
</reference>
<sequence>MALLIGLPILIIALCLLYAVIYSLLYERNEPLLLKPKYRKKH</sequence>
<keyword evidence="1" id="KW-1133">Transmembrane helix</keyword>
<protein>
    <submittedName>
        <fullName evidence="2">Uncharacterized protein</fullName>
    </submittedName>
</protein>
<feature type="transmembrane region" description="Helical" evidence="1">
    <location>
        <begin position="6"/>
        <end position="25"/>
    </location>
</feature>